<feature type="transmembrane region" description="Helical" evidence="2">
    <location>
        <begin position="75"/>
        <end position="97"/>
    </location>
</feature>
<feature type="compositionally biased region" description="Low complexity" evidence="1">
    <location>
        <begin position="19"/>
        <end position="34"/>
    </location>
</feature>
<feature type="region of interest" description="Disordered" evidence="1">
    <location>
        <begin position="131"/>
        <end position="240"/>
    </location>
</feature>
<keyword evidence="4" id="KW-1185">Reference proteome</keyword>
<protein>
    <submittedName>
        <fullName evidence="3">Uncharacterized protein</fullName>
    </submittedName>
</protein>
<accession>A0AAF0I477</accession>
<reference evidence="3" key="1">
    <citation type="submission" date="2023-03" db="EMBL/GenBank/DDBJ databases">
        <title>Lomoglobus Profundus gen. nov., sp. nov., a novel member of the phylum Verrucomicrobia, isolated from deep-marine sediment of South China Sea.</title>
        <authorList>
            <person name="Ahmad T."/>
            <person name="Ishaq S.E."/>
            <person name="Wang F."/>
        </authorList>
    </citation>
    <scope>NUCLEOTIDE SEQUENCE</scope>
    <source>
        <strain evidence="3">LMO-M01</strain>
    </source>
</reference>
<feature type="region of interest" description="Disordered" evidence="1">
    <location>
        <begin position="1"/>
        <end position="64"/>
    </location>
</feature>
<feature type="compositionally biased region" description="Polar residues" evidence="1">
    <location>
        <begin position="151"/>
        <end position="162"/>
    </location>
</feature>
<dbReference type="Proteomes" id="UP001218638">
    <property type="component" value="Chromosome"/>
</dbReference>
<gene>
    <name evidence="3" type="ORF">PXH66_11535</name>
</gene>
<name>A0AAF0I477_9BACT</name>
<evidence type="ECO:0000256" key="2">
    <source>
        <dbReference type="SAM" id="Phobius"/>
    </source>
</evidence>
<dbReference type="AlphaFoldDB" id="A0AAF0I477"/>
<feature type="compositionally biased region" description="Pro residues" evidence="1">
    <location>
        <begin position="35"/>
        <end position="46"/>
    </location>
</feature>
<dbReference type="KEGG" id="slom:PXH66_11535"/>
<dbReference type="EMBL" id="CP119075">
    <property type="protein sequence ID" value="WED67482.1"/>
    <property type="molecule type" value="Genomic_DNA"/>
</dbReference>
<evidence type="ECO:0000256" key="1">
    <source>
        <dbReference type="SAM" id="MobiDB-lite"/>
    </source>
</evidence>
<keyword evidence="2" id="KW-0472">Membrane</keyword>
<sequence>MSLINEALKKAQKQRQDEAAAASGKIAAPGLGQPTAPPPPPPPPVIAPASAAPDPDPEPSPMVAARQKRGANGGILRFAAMALVAVVVIGLVITFWGRDGEAPAVSTTVAVSDPPPTAEVVEAPVAVTMAAPAPAPSDPATPPPSHADSSVTETMVDQSATPPASIEVPAPGPDTSDAPTRGAIPVRTDSVPQPVVTTESSRYPPPPVNVAINPAPASSPTAEPVSTPSPQPRSPMTPAASGSVTILSQAELQATARAVPSSQPSLAPSEAVLNYLERSRVTGVRASATDPKVLMNDRVFRLNDVVDRDLQLRVIEIDPRQLKFRDPQGYVYTKSF</sequence>
<evidence type="ECO:0000313" key="3">
    <source>
        <dbReference type="EMBL" id="WED67482.1"/>
    </source>
</evidence>
<dbReference type="RefSeq" id="WP_330931637.1">
    <property type="nucleotide sequence ID" value="NZ_CP119075.1"/>
</dbReference>
<evidence type="ECO:0000313" key="4">
    <source>
        <dbReference type="Proteomes" id="UP001218638"/>
    </source>
</evidence>
<feature type="compositionally biased region" description="Pro residues" evidence="1">
    <location>
        <begin position="133"/>
        <end position="145"/>
    </location>
</feature>
<keyword evidence="2" id="KW-0812">Transmembrane</keyword>
<proteinExistence type="predicted"/>
<keyword evidence="2" id="KW-1133">Transmembrane helix</keyword>
<organism evidence="3 4">
    <name type="scientific">Synoicihabitans lomoniglobus</name>
    <dbReference type="NCBI Taxonomy" id="2909285"/>
    <lineage>
        <taxon>Bacteria</taxon>
        <taxon>Pseudomonadati</taxon>
        <taxon>Verrucomicrobiota</taxon>
        <taxon>Opitutia</taxon>
        <taxon>Opitutales</taxon>
        <taxon>Opitutaceae</taxon>
        <taxon>Synoicihabitans</taxon>
    </lineage>
</organism>